<dbReference type="GO" id="GO:0009117">
    <property type="term" value="P:nucleotide metabolic process"/>
    <property type="evidence" value="ECO:0007669"/>
    <property type="project" value="UniProtKB-KW"/>
</dbReference>
<dbReference type="Gene3D" id="3.20.20.140">
    <property type="entry name" value="Metal-dependent hydrolases"/>
    <property type="match status" value="1"/>
</dbReference>
<evidence type="ECO:0000256" key="4">
    <source>
        <dbReference type="ARBA" id="ARBA00022801"/>
    </source>
</evidence>
<keyword evidence="6" id="KW-0546">Nucleotide metabolism</keyword>
<dbReference type="GO" id="GO:0006154">
    <property type="term" value="P:adenosine catabolic process"/>
    <property type="evidence" value="ECO:0007669"/>
    <property type="project" value="TreeGrafter"/>
</dbReference>
<accession>I9QSJ4</accession>
<dbReference type="AlphaFoldDB" id="I9QSJ4"/>
<evidence type="ECO:0000256" key="3">
    <source>
        <dbReference type="ARBA" id="ARBA00022723"/>
    </source>
</evidence>
<protein>
    <submittedName>
        <fullName evidence="9">Adenosine deaminase</fullName>
    </submittedName>
</protein>
<dbReference type="EMBL" id="AGXJ01000051">
    <property type="protein sequence ID" value="EIY32418.1"/>
    <property type="molecule type" value="Genomic_DNA"/>
</dbReference>
<evidence type="ECO:0000256" key="2">
    <source>
        <dbReference type="ARBA" id="ARBA00006676"/>
    </source>
</evidence>
<dbReference type="Pfam" id="PF00962">
    <property type="entry name" value="A_deaminase"/>
    <property type="match status" value="1"/>
</dbReference>
<dbReference type="PANTHER" id="PTHR11409:SF42">
    <property type="entry name" value="ADENOSINE DEAMINASE-LIKE PROTEIN"/>
    <property type="match status" value="1"/>
</dbReference>
<keyword evidence="10" id="KW-1185">Reference proteome</keyword>
<dbReference type="PANTHER" id="PTHR11409">
    <property type="entry name" value="ADENOSINE DEAMINASE"/>
    <property type="match status" value="1"/>
</dbReference>
<reference evidence="9 10" key="1">
    <citation type="submission" date="2012-02" db="EMBL/GenBank/DDBJ databases">
        <title>The Genome Sequence of Bacteroides dorei CL02T12C06.</title>
        <authorList>
            <consortium name="The Broad Institute Genome Sequencing Platform"/>
            <person name="Earl A."/>
            <person name="Ward D."/>
            <person name="Feldgarden M."/>
            <person name="Gevers D."/>
            <person name="Zitomersky N.L."/>
            <person name="Coyne M.J."/>
            <person name="Comstock L.E."/>
            <person name="Young S.K."/>
            <person name="Zeng Q."/>
            <person name="Gargeya S."/>
            <person name="Fitzgerald M."/>
            <person name="Haas B."/>
            <person name="Abouelleil A."/>
            <person name="Alvarado L."/>
            <person name="Arachchi H.M."/>
            <person name="Berlin A."/>
            <person name="Chapman S.B."/>
            <person name="Gearin G."/>
            <person name="Goldberg J."/>
            <person name="Griggs A."/>
            <person name="Gujja S."/>
            <person name="Hansen M."/>
            <person name="Heiman D."/>
            <person name="Howarth C."/>
            <person name="Larimer J."/>
            <person name="Lui A."/>
            <person name="MacDonald P.J.P."/>
            <person name="McCowen C."/>
            <person name="Montmayeur A."/>
            <person name="Murphy C."/>
            <person name="Neiman D."/>
            <person name="Pearson M."/>
            <person name="Priest M."/>
            <person name="Roberts A."/>
            <person name="Saif S."/>
            <person name="Shea T."/>
            <person name="Sisk P."/>
            <person name="Stolte C."/>
            <person name="Sykes S."/>
            <person name="Wortman J."/>
            <person name="Nusbaum C."/>
            <person name="Birren B."/>
        </authorList>
    </citation>
    <scope>NUCLEOTIDE SEQUENCE [LARGE SCALE GENOMIC DNA]</scope>
    <source>
        <strain evidence="9 10">CL02T12C06</strain>
    </source>
</reference>
<feature type="domain" description="Adenosine deaminase" evidence="8">
    <location>
        <begin position="8"/>
        <end position="289"/>
    </location>
</feature>
<name>I9QSJ4_9BACT</name>
<evidence type="ECO:0000313" key="9">
    <source>
        <dbReference type="EMBL" id="EIY32418.1"/>
    </source>
</evidence>
<comment type="catalytic activity">
    <reaction evidence="7">
        <text>N(6)-methyl-AMP + H2O + H(+) = IMP + methylamine</text>
        <dbReference type="Rhea" id="RHEA:16001"/>
        <dbReference type="ChEBI" id="CHEBI:15377"/>
        <dbReference type="ChEBI" id="CHEBI:15378"/>
        <dbReference type="ChEBI" id="CHEBI:58053"/>
        <dbReference type="ChEBI" id="CHEBI:59338"/>
        <dbReference type="ChEBI" id="CHEBI:144842"/>
    </reaction>
    <physiologicalReaction direction="left-to-right" evidence="7">
        <dbReference type="Rhea" id="RHEA:16002"/>
    </physiologicalReaction>
</comment>
<dbReference type="HOGENOM" id="CLU_039228_0_0_10"/>
<sequence>MKYTDYDKAELHCHLNGSIPINTILKVIDNKCGFKEHDYIIDKPVKNLSEYFNPWKITRLLPHNKNIFMAILDGIGREMFTDNIKYIELRNSIIYLAKLNNITYDEVLDWYIEGFEAIKSEYKIDMRLIISVRREINEINEYYKILDLIKKKNSNIFVGFDLTGNETEVHFNEWPTFFRRVKENGYGITIHAGESWSDENVRYAITKCKADRIGHGLAIANNPELLELCKQNNICIEVCLTSNILTSSVSDISSHPVLQFHKFNIPYVLCSDNPGIRNKNLSFEYELFETITKISNFAEGMYENQLKYAFKNLR</sequence>
<dbReference type="InterPro" id="IPR006330">
    <property type="entry name" value="Ado/ade_deaminase"/>
</dbReference>
<dbReference type="Proteomes" id="UP000005974">
    <property type="component" value="Unassembled WGS sequence"/>
</dbReference>
<proteinExistence type="inferred from homology"/>
<evidence type="ECO:0000256" key="7">
    <source>
        <dbReference type="ARBA" id="ARBA00048787"/>
    </source>
</evidence>
<dbReference type="RefSeq" id="WP_007846760.1">
    <property type="nucleotide sequence ID" value="NZ_JH724134.1"/>
</dbReference>
<dbReference type="InterPro" id="IPR001365">
    <property type="entry name" value="A_deaminase_dom"/>
</dbReference>
<dbReference type="GO" id="GO:0004000">
    <property type="term" value="F:adenosine deaminase activity"/>
    <property type="evidence" value="ECO:0007669"/>
    <property type="project" value="TreeGrafter"/>
</dbReference>
<dbReference type="GO" id="GO:0046103">
    <property type="term" value="P:inosine biosynthetic process"/>
    <property type="evidence" value="ECO:0007669"/>
    <property type="project" value="TreeGrafter"/>
</dbReference>
<comment type="caution">
    <text evidence="9">The sequence shown here is derived from an EMBL/GenBank/DDBJ whole genome shotgun (WGS) entry which is preliminary data.</text>
</comment>
<dbReference type="PATRIC" id="fig|997876.3.peg.3059"/>
<organism evidence="9 10">
    <name type="scientific">Phocaeicola dorei CL02T12C06</name>
    <dbReference type="NCBI Taxonomy" id="997876"/>
    <lineage>
        <taxon>Bacteria</taxon>
        <taxon>Pseudomonadati</taxon>
        <taxon>Bacteroidota</taxon>
        <taxon>Bacteroidia</taxon>
        <taxon>Bacteroidales</taxon>
        <taxon>Bacteroidaceae</taxon>
        <taxon>Phocaeicola</taxon>
    </lineage>
</organism>
<keyword evidence="3" id="KW-0479">Metal-binding</keyword>
<dbReference type="SUPFAM" id="SSF51556">
    <property type="entry name" value="Metallo-dependent hydrolases"/>
    <property type="match status" value="1"/>
</dbReference>
<keyword evidence="5" id="KW-0862">Zinc</keyword>
<gene>
    <name evidence="9" type="ORF">HMPREF1064_02961</name>
</gene>
<evidence type="ECO:0000256" key="6">
    <source>
        <dbReference type="ARBA" id="ARBA00023080"/>
    </source>
</evidence>
<dbReference type="InterPro" id="IPR032466">
    <property type="entry name" value="Metal_Hydrolase"/>
</dbReference>
<evidence type="ECO:0000256" key="1">
    <source>
        <dbReference type="ARBA" id="ARBA00001947"/>
    </source>
</evidence>
<keyword evidence="4" id="KW-0378">Hydrolase</keyword>
<dbReference type="OrthoDB" id="9779574at2"/>
<evidence type="ECO:0000256" key="5">
    <source>
        <dbReference type="ARBA" id="ARBA00022833"/>
    </source>
</evidence>
<dbReference type="GO" id="GO:0046872">
    <property type="term" value="F:metal ion binding"/>
    <property type="evidence" value="ECO:0007669"/>
    <property type="project" value="UniProtKB-KW"/>
</dbReference>
<evidence type="ECO:0000259" key="8">
    <source>
        <dbReference type="Pfam" id="PF00962"/>
    </source>
</evidence>
<comment type="cofactor">
    <cofactor evidence="1">
        <name>Zn(2+)</name>
        <dbReference type="ChEBI" id="CHEBI:29105"/>
    </cofactor>
</comment>
<evidence type="ECO:0000313" key="10">
    <source>
        <dbReference type="Proteomes" id="UP000005974"/>
    </source>
</evidence>
<comment type="similarity">
    <text evidence="2">Belongs to the metallo-dependent hydrolases superfamily. Adenosine and AMP deaminases family.</text>
</comment>